<dbReference type="Proteomes" id="UP000274922">
    <property type="component" value="Unassembled WGS sequence"/>
</dbReference>
<dbReference type="InterPro" id="IPR012904">
    <property type="entry name" value="OGG_N"/>
</dbReference>
<proteinExistence type="inferred from homology"/>
<protein>
    <recommendedName>
        <fullName evidence="3">DNA-(apurinic or apyrimidinic site) lyase</fullName>
        <ecNumber evidence="3">4.2.99.18</ecNumber>
    </recommendedName>
</protein>
<sequence length="313" mass="35035">WTRLPGSGFDEVNLPCLLRNGQAFRWVQTSAGEWTSTVHGRLVTLRQQLPDRDPSTGIFCLPHDVTRHETEQMAAWLVDYFQLGTRLAPLYDQWRRADPAHFAAKAPHYPGIRMLRQDPLENVLSFICSSNNAIPRIATMVQTLARLYGSPVGRVPTHPETVFYAFPTLLQLAHEAPAAMEVRLRQHGFGYRAKFIAATACPPHEVPVGSRYLTSLRQQPREDARAALMALPGVGAKVADCICLMSLDQADRIPVDTHVWQIATRDYGLFRDDAALPKTLTPRVYDQIGQHFGALFGPYAGWAHTVLFAADLR</sequence>
<evidence type="ECO:0000256" key="10">
    <source>
        <dbReference type="ARBA" id="ARBA00023295"/>
    </source>
</evidence>
<dbReference type="InterPro" id="IPR003265">
    <property type="entry name" value="HhH-GPD_domain"/>
</dbReference>
<evidence type="ECO:0000256" key="9">
    <source>
        <dbReference type="ARBA" id="ARBA00023268"/>
    </source>
</evidence>
<feature type="non-terminal residue" evidence="13">
    <location>
        <position position="1"/>
    </location>
</feature>
<evidence type="ECO:0000256" key="8">
    <source>
        <dbReference type="ARBA" id="ARBA00023242"/>
    </source>
</evidence>
<dbReference type="EC" id="4.2.99.18" evidence="3"/>
<keyword evidence="5" id="KW-0378">Hydrolase</keyword>
<evidence type="ECO:0000256" key="7">
    <source>
        <dbReference type="ARBA" id="ARBA00023239"/>
    </source>
</evidence>
<evidence type="ECO:0000256" key="2">
    <source>
        <dbReference type="ARBA" id="ARBA00010679"/>
    </source>
</evidence>
<dbReference type="SMART" id="SM00478">
    <property type="entry name" value="ENDO3c"/>
    <property type="match status" value="1"/>
</dbReference>
<dbReference type="OrthoDB" id="238681at2759"/>
<dbReference type="PANTHER" id="PTHR10242:SF2">
    <property type="entry name" value="N-GLYCOSYLASE_DNA LYASE"/>
    <property type="match status" value="1"/>
</dbReference>
<reference evidence="14" key="1">
    <citation type="journal article" date="2018" name="Nat. Microbiol.">
        <title>Leveraging single-cell genomics to expand the fungal tree of life.</title>
        <authorList>
            <person name="Ahrendt S.R."/>
            <person name="Quandt C.A."/>
            <person name="Ciobanu D."/>
            <person name="Clum A."/>
            <person name="Salamov A."/>
            <person name="Andreopoulos B."/>
            <person name="Cheng J.F."/>
            <person name="Woyke T."/>
            <person name="Pelin A."/>
            <person name="Henrissat B."/>
            <person name="Reynolds N.K."/>
            <person name="Benny G.L."/>
            <person name="Smith M.E."/>
            <person name="James T.Y."/>
            <person name="Grigoriev I.V."/>
        </authorList>
    </citation>
    <scope>NUCLEOTIDE SEQUENCE [LARGE SCALE GENOMIC DNA]</scope>
    <source>
        <strain evidence="14">ATCC 52028</strain>
    </source>
</reference>
<dbReference type="Gene3D" id="3.30.310.40">
    <property type="match status" value="1"/>
</dbReference>
<dbReference type="InterPro" id="IPR023170">
    <property type="entry name" value="HhH_base_excis_C"/>
</dbReference>
<organism evidence="13 14">
    <name type="scientific">Caulochytrium protostelioides</name>
    <dbReference type="NCBI Taxonomy" id="1555241"/>
    <lineage>
        <taxon>Eukaryota</taxon>
        <taxon>Fungi</taxon>
        <taxon>Fungi incertae sedis</taxon>
        <taxon>Chytridiomycota</taxon>
        <taxon>Chytridiomycota incertae sedis</taxon>
        <taxon>Chytridiomycetes</taxon>
        <taxon>Caulochytriales</taxon>
        <taxon>Caulochytriaceae</taxon>
        <taxon>Caulochytrium</taxon>
    </lineage>
</organism>
<dbReference type="PANTHER" id="PTHR10242">
    <property type="entry name" value="8-OXOGUANINE DNA GLYCOSYLASE"/>
    <property type="match status" value="1"/>
</dbReference>
<evidence type="ECO:0000313" key="13">
    <source>
        <dbReference type="EMBL" id="RKO99781.1"/>
    </source>
</evidence>
<dbReference type="GO" id="GO:0006285">
    <property type="term" value="P:base-excision repair, AP site formation"/>
    <property type="evidence" value="ECO:0007669"/>
    <property type="project" value="UniProtKB-ARBA"/>
</dbReference>
<keyword evidence="14" id="KW-1185">Reference proteome</keyword>
<keyword evidence="4" id="KW-0227">DNA damage</keyword>
<comment type="catalytic activity">
    <reaction evidence="11">
        <text>2'-deoxyribonucleotide-(2'-deoxyribose 5'-phosphate)-2'-deoxyribonucleotide-DNA = a 3'-end 2'-deoxyribonucleotide-(2,3-dehydro-2,3-deoxyribose 5'-phosphate)-DNA + a 5'-end 5'-phospho-2'-deoxyribonucleoside-DNA + H(+)</text>
        <dbReference type="Rhea" id="RHEA:66592"/>
        <dbReference type="Rhea" id="RHEA-COMP:13180"/>
        <dbReference type="Rhea" id="RHEA-COMP:16897"/>
        <dbReference type="Rhea" id="RHEA-COMP:17067"/>
        <dbReference type="ChEBI" id="CHEBI:15378"/>
        <dbReference type="ChEBI" id="CHEBI:136412"/>
        <dbReference type="ChEBI" id="CHEBI:157695"/>
        <dbReference type="ChEBI" id="CHEBI:167181"/>
        <dbReference type="EC" id="4.2.99.18"/>
    </reaction>
</comment>
<dbReference type="AlphaFoldDB" id="A0A4P9X431"/>
<dbReference type="FunFam" id="1.10.1670.10:FF:000005">
    <property type="entry name" value="N-glycosylase/DNA lyase OGG1"/>
    <property type="match status" value="1"/>
</dbReference>
<dbReference type="GO" id="GO:0003684">
    <property type="term" value="F:damaged DNA binding"/>
    <property type="evidence" value="ECO:0007669"/>
    <property type="project" value="InterPro"/>
</dbReference>
<dbReference type="SUPFAM" id="SSF48150">
    <property type="entry name" value="DNA-glycosylase"/>
    <property type="match status" value="1"/>
</dbReference>
<evidence type="ECO:0000313" key="14">
    <source>
        <dbReference type="Proteomes" id="UP000274922"/>
    </source>
</evidence>
<dbReference type="GO" id="GO:0006289">
    <property type="term" value="P:nucleotide-excision repair"/>
    <property type="evidence" value="ECO:0007669"/>
    <property type="project" value="InterPro"/>
</dbReference>
<dbReference type="STRING" id="1555241.A0A4P9X431"/>
<gene>
    <name evidence="13" type="ORF">CXG81DRAFT_3735</name>
</gene>
<dbReference type="SUPFAM" id="SSF55945">
    <property type="entry name" value="TATA-box binding protein-like"/>
    <property type="match status" value="1"/>
</dbReference>
<dbReference type="InterPro" id="IPR011257">
    <property type="entry name" value="DNA_glycosylase"/>
</dbReference>
<keyword evidence="10" id="KW-0326">Glycosidase</keyword>
<keyword evidence="9" id="KW-0511">Multifunctional enzyme</keyword>
<evidence type="ECO:0000259" key="12">
    <source>
        <dbReference type="SMART" id="SM00478"/>
    </source>
</evidence>
<dbReference type="GO" id="GO:0005634">
    <property type="term" value="C:nucleus"/>
    <property type="evidence" value="ECO:0007669"/>
    <property type="project" value="UniProtKB-SubCell"/>
</dbReference>
<accession>A0A4P9X431</accession>
<evidence type="ECO:0000256" key="11">
    <source>
        <dbReference type="ARBA" id="ARBA00044632"/>
    </source>
</evidence>
<keyword evidence="7" id="KW-0456">Lyase</keyword>
<keyword evidence="8" id="KW-0539">Nucleus</keyword>
<evidence type="ECO:0000256" key="1">
    <source>
        <dbReference type="ARBA" id="ARBA00004123"/>
    </source>
</evidence>
<evidence type="ECO:0000256" key="4">
    <source>
        <dbReference type="ARBA" id="ARBA00022763"/>
    </source>
</evidence>
<dbReference type="GO" id="GO:0140078">
    <property type="term" value="F:class I DNA-(apurinic or apyrimidinic site) endonuclease activity"/>
    <property type="evidence" value="ECO:0007669"/>
    <property type="project" value="UniProtKB-EC"/>
</dbReference>
<name>A0A4P9X431_9FUNG</name>
<comment type="similarity">
    <text evidence="2">Belongs to the type-1 OGG1 family.</text>
</comment>
<dbReference type="Gene3D" id="1.10.1670.10">
    <property type="entry name" value="Helix-hairpin-Helix base-excision DNA repair enzymes (C-terminal)"/>
    <property type="match status" value="1"/>
</dbReference>
<dbReference type="Gene3D" id="1.10.340.30">
    <property type="entry name" value="Hypothetical protein, domain 2"/>
    <property type="match status" value="1"/>
</dbReference>
<dbReference type="GO" id="GO:0034039">
    <property type="term" value="F:8-oxo-7,8-dihydroguanine DNA N-glycosylase activity"/>
    <property type="evidence" value="ECO:0007669"/>
    <property type="project" value="TreeGrafter"/>
</dbReference>
<evidence type="ECO:0000256" key="5">
    <source>
        <dbReference type="ARBA" id="ARBA00022801"/>
    </source>
</evidence>
<dbReference type="CDD" id="cd00056">
    <property type="entry name" value="ENDO3c"/>
    <property type="match status" value="1"/>
</dbReference>
<evidence type="ECO:0000256" key="6">
    <source>
        <dbReference type="ARBA" id="ARBA00023204"/>
    </source>
</evidence>
<dbReference type="InterPro" id="IPR052054">
    <property type="entry name" value="Oxidative_DNA_repair_enzyme"/>
</dbReference>
<dbReference type="EMBL" id="ML014257">
    <property type="protein sequence ID" value="RKO99781.1"/>
    <property type="molecule type" value="Genomic_DNA"/>
</dbReference>
<keyword evidence="6" id="KW-0234">DNA repair</keyword>
<dbReference type="Pfam" id="PF07934">
    <property type="entry name" value="OGG_N"/>
    <property type="match status" value="1"/>
</dbReference>
<comment type="subcellular location">
    <subcellularLocation>
        <location evidence="1">Nucleus</location>
    </subcellularLocation>
</comment>
<feature type="domain" description="HhH-GPD" evidence="12">
    <location>
        <begin position="128"/>
        <end position="312"/>
    </location>
</feature>
<feature type="non-terminal residue" evidence="13">
    <location>
        <position position="313"/>
    </location>
</feature>
<evidence type="ECO:0000256" key="3">
    <source>
        <dbReference type="ARBA" id="ARBA00012720"/>
    </source>
</evidence>